<comment type="pathway">
    <text evidence="1 9">Porphyrin-containing compound metabolism; protoporphyrin-IX biosynthesis; coproporphyrinogen-III from 5-aminolevulinate: step 3/4.</text>
</comment>
<evidence type="ECO:0000256" key="6">
    <source>
        <dbReference type="ARBA" id="ARBA00037589"/>
    </source>
</evidence>
<dbReference type="GO" id="GO:0006780">
    <property type="term" value="P:uroporphyrinogen III biosynthetic process"/>
    <property type="evidence" value="ECO:0007669"/>
    <property type="project" value="UniProtKB-UniRule"/>
</dbReference>
<comment type="caution">
    <text evidence="11">The sequence shown here is derived from an EMBL/GenBank/DDBJ whole genome shotgun (WGS) entry which is preliminary data.</text>
</comment>
<dbReference type="EC" id="4.2.1.75" evidence="3 9"/>
<keyword evidence="5 9" id="KW-0627">Porphyrin biosynthesis</keyword>
<dbReference type="SUPFAM" id="SSF69618">
    <property type="entry name" value="HemD-like"/>
    <property type="match status" value="1"/>
</dbReference>
<evidence type="ECO:0000256" key="2">
    <source>
        <dbReference type="ARBA" id="ARBA00008133"/>
    </source>
</evidence>
<comment type="function">
    <text evidence="6 9">Catalyzes cyclization of the linear tetrapyrrole, hydroxymethylbilane, to the macrocyclic uroporphyrinogen III.</text>
</comment>
<dbReference type="GO" id="GO:0006782">
    <property type="term" value="P:protoporphyrinogen IX biosynthetic process"/>
    <property type="evidence" value="ECO:0007669"/>
    <property type="project" value="UniProtKB-UniRule"/>
</dbReference>
<dbReference type="InterPro" id="IPR003754">
    <property type="entry name" value="4pyrrol_synth_uPrphyn_synth"/>
</dbReference>
<comment type="similarity">
    <text evidence="2 9">Belongs to the uroporphyrinogen-III synthase family.</text>
</comment>
<evidence type="ECO:0000313" key="11">
    <source>
        <dbReference type="EMBL" id="MBB6519924.1"/>
    </source>
</evidence>
<evidence type="ECO:0000256" key="4">
    <source>
        <dbReference type="ARBA" id="ARBA00023239"/>
    </source>
</evidence>
<evidence type="ECO:0000256" key="3">
    <source>
        <dbReference type="ARBA" id="ARBA00013109"/>
    </source>
</evidence>
<evidence type="ECO:0000256" key="9">
    <source>
        <dbReference type="RuleBase" id="RU366031"/>
    </source>
</evidence>
<dbReference type="EMBL" id="JACHHT010000001">
    <property type="protein sequence ID" value="MBB6519924.1"/>
    <property type="molecule type" value="Genomic_DNA"/>
</dbReference>
<comment type="catalytic activity">
    <reaction evidence="8 9">
        <text>hydroxymethylbilane = uroporphyrinogen III + H2O</text>
        <dbReference type="Rhea" id="RHEA:18965"/>
        <dbReference type="ChEBI" id="CHEBI:15377"/>
        <dbReference type="ChEBI" id="CHEBI:57308"/>
        <dbReference type="ChEBI" id="CHEBI:57845"/>
        <dbReference type="EC" id="4.2.1.75"/>
    </reaction>
</comment>
<reference evidence="11 12" key="1">
    <citation type="submission" date="2020-08" db="EMBL/GenBank/DDBJ databases">
        <title>Genomic Encyclopedia of Type Strains, Phase IV (KMG-IV): sequencing the most valuable type-strain genomes for metagenomic binning, comparative biology and taxonomic classification.</title>
        <authorList>
            <person name="Goeker M."/>
        </authorList>
    </citation>
    <scope>NUCLEOTIDE SEQUENCE [LARGE SCALE GENOMIC DNA]</scope>
    <source>
        <strain evidence="11 12">DSM 22368</strain>
    </source>
</reference>
<dbReference type="InParanoid" id="A0A7X0JPK1"/>
<proteinExistence type="inferred from homology"/>
<dbReference type="UniPathway" id="UPA00251">
    <property type="reaction ID" value="UER00320"/>
</dbReference>
<organism evidence="11 12">
    <name type="scientific">Pseudoteredinibacter isoporae</name>
    <dbReference type="NCBI Taxonomy" id="570281"/>
    <lineage>
        <taxon>Bacteria</taxon>
        <taxon>Pseudomonadati</taxon>
        <taxon>Pseudomonadota</taxon>
        <taxon>Gammaproteobacteria</taxon>
        <taxon>Cellvibrionales</taxon>
        <taxon>Cellvibrionaceae</taxon>
        <taxon>Pseudoteredinibacter</taxon>
    </lineage>
</organism>
<evidence type="ECO:0000256" key="1">
    <source>
        <dbReference type="ARBA" id="ARBA00004772"/>
    </source>
</evidence>
<evidence type="ECO:0000256" key="8">
    <source>
        <dbReference type="ARBA" id="ARBA00048617"/>
    </source>
</evidence>
<dbReference type="CDD" id="cd06578">
    <property type="entry name" value="HemD"/>
    <property type="match status" value="1"/>
</dbReference>
<keyword evidence="12" id="KW-1185">Reference proteome</keyword>
<sequence>MSTMNFTGLDVLLCRPRGAASSLPQRIELAGGQLFHVPCMQIIALDEPQAVAAIKSRILDFDHYPYVIFISQNAVKYAESWIDQYWPQLPMGQQYLAIGAATAEAAANMGFAEMAQAEGAMDSEALLALPALQELSDKKVLIFRGQGGRETLARALRERGATVDYCELYRRACPEGLPEALAASPFAKSDGRRVIMVHSGESLENLHQGIQKAGLTSWKHDELICPSQRVAELATGLGFDRVHAASNAGEPAMLTVLQQLAAQQPT</sequence>
<protein>
    <recommendedName>
        <fullName evidence="7 9">Uroporphyrinogen-III synthase</fullName>
        <ecNumber evidence="3 9">4.2.1.75</ecNumber>
    </recommendedName>
</protein>
<dbReference type="PANTHER" id="PTHR38042">
    <property type="entry name" value="UROPORPHYRINOGEN-III SYNTHASE, CHLOROPLASTIC"/>
    <property type="match status" value="1"/>
</dbReference>
<dbReference type="Proteomes" id="UP000528457">
    <property type="component" value="Unassembled WGS sequence"/>
</dbReference>
<dbReference type="RefSeq" id="WP_166852756.1">
    <property type="nucleotide sequence ID" value="NZ_JAAONY010000001.1"/>
</dbReference>
<accession>A0A7X0JPK1</accession>
<name>A0A7X0JPK1_9GAMM</name>
<gene>
    <name evidence="11" type="ORF">HNR48_000202</name>
</gene>
<evidence type="ECO:0000256" key="5">
    <source>
        <dbReference type="ARBA" id="ARBA00023244"/>
    </source>
</evidence>
<dbReference type="AlphaFoldDB" id="A0A7X0JPK1"/>
<keyword evidence="4 9" id="KW-0456">Lyase</keyword>
<dbReference type="InterPro" id="IPR039793">
    <property type="entry name" value="UROS/Hem4"/>
</dbReference>
<feature type="domain" description="Tetrapyrrole biosynthesis uroporphyrinogen III synthase" evidence="10">
    <location>
        <begin position="23"/>
        <end position="254"/>
    </location>
</feature>
<dbReference type="Gene3D" id="3.40.50.10090">
    <property type="match status" value="2"/>
</dbReference>
<dbReference type="PANTHER" id="PTHR38042:SF1">
    <property type="entry name" value="UROPORPHYRINOGEN-III SYNTHASE, CHLOROPLASTIC"/>
    <property type="match status" value="1"/>
</dbReference>
<dbReference type="FunCoup" id="A0A7X0JPK1">
    <property type="interactions" value="148"/>
</dbReference>
<dbReference type="GO" id="GO:0004852">
    <property type="term" value="F:uroporphyrinogen-III synthase activity"/>
    <property type="evidence" value="ECO:0007669"/>
    <property type="project" value="UniProtKB-UniRule"/>
</dbReference>
<evidence type="ECO:0000259" key="10">
    <source>
        <dbReference type="Pfam" id="PF02602"/>
    </source>
</evidence>
<dbReference type="Pfam" id="PF02602">
    <property type="entry name" value="HEM4"/>
    <property type="match status" value="1"/>
</dbReference>
<evidence type="ECO:0000313" key="12">
    <source>
        <dbReference type="Proteomes" id="UP000528457"/>
    </source>
</evidence>
<evidence type="ECO:0000256" key="7">
    <source>
        <dbReference type="ARBA" id="ARBA00040167"/>
    </source>
</evidence>
<dbReference type="InterPro" id="IPR036108">
    <property type="entry name" value="4pyrrol_syn_uPrphyn_synt_sf"/>
</dbReference>